<feature type="domain" description="CN hydrolase" evidence="4">
    <location>
        <begin position="13"/>
        <end position="285"/>
    </location>
</feature>
<dbReference type="InterPro" id="IPR036526">
    <property type="entry name" value="C-N_Hydrolase_sf"/>
</dbReference>
<dbReference type="InterPro" id="IPR003010">
    <property type="entry name" value="C-N_Hydrolase"/>
</dbReference>
<evidence type="ECO:0000313" key="5">
    <source>
        <dbReference type="EMBL" id="AXB88461.1"/>
    </source>
</evidence>
<dbReference type="Pfam" id="PF19018">
    <property type="entry name" value="Vanin_C"/>
    <property type="match status" value="1"/>
</dbReference>
<accession>A0A2Z5EQ39</accession>
<reference evidence="5" key="1">
    <citation type="journal article" date="2017" name="PeerJ">
        <title>Symplectin evolved from multiple duplications in bioluminescent squid.</title>
        <authorList>
            <person name="Francis W.R."/>
            <person name="Christianson L.M."/>
            <person name="Haddock S.H.D."/>
        </authorList>
    </citation>
    <scope>NUCLEOTIDE SEQUENCE</scope>
    <source>
        <strain evidence="5">D85D7</strain>
    </source>
</reference>
<keyword evidence="3" id="KW-0472">Membrane</keyword>
<organism evidence="5">
    <name type="scientific">Chiroteuthis calyx</name>
    <dbReference type="NCBI Taxonomy" id="559536"/>
    <lineage>
        <taxon>Eukaryota</taxon>
        <taxon>Metazoa</taxon>
        <taxon>Spiralia</taxon>
        <taxon>Lophotrochozoa</taxon>
        <taxon>Mollusca</taxon>
        <taxon>Cephalopoda</taxon>
        <taxon>Coleoidea</taxon>
        <taxon>Decapodiformes</taxon>
        <taxon>Oegopsida</taxon>
        <taxon>Chiroteuthidae</taxon>
        <taxon>Chiroteuthis</taxon>
    </lineage>
</organism>
<dbReference type="Pfam" id="PF00795">
    <property type="entry name" value="CN_hydrolase"/>
    <property type="match status" value="1"/>
</dbReference>
<keyword evidence="3" id="KW-1133">Transmembrane helix</keyword>
<dbReference type="InterPro" id="IPR040154">
    <property type="entry name" value="Biotinidase/VNN"/>
</dbReference>
<evidence type="ECO:0000256" key="3">
    <source>
        <dbReference type="SAM" id="Phobius"/>
    </source>
</evidence>
<name>A0A2Z5EQ39_9MOLL</name>
<dbReference type="SUPFAM" id="SSF56317">
    <property type="entry name" value="Carbon-nitrogen hydrolase"/>
    <property type="match status" value="1"/>
</dbReference>
<dbReference type="PANTHER" id="PTHR10609">
    <property type="entry name" value="BIOTINIDASE-RELATED"/>
    <property type="match status" value="1"/>
</dbReference>
<dbReference type="EMBL" id="MF631046">
    <property type="protein sequence ID" value="AXB88461.1"/>
    <property type="molecule type" value="mRNA"/>
</dbReference>
<sequence length="507" mass="58214">MASVFEFRPEHPPQGRSLSRNHALELMKQNIDIYKTQVRIAGEKRNDIIVFPEYGLFGIFGYEKYARRSDVYPFLETIPDPRKVTWNPCTDRTSINNTEIQKELSCMAKLYDIYVVANVGEKVACKRHDPSCPEDGRYQYNTNVVYSTNGTLVAKYRKKHLFKESYFNSPTKTEIVTFNTHFGKFGLLTSYDSLFKSPILDLIYKQRVRDIVMPSAWVSSLPLFRSIQWHSSLAQGLEINLLVSTVHDGYSQSYGSGIYGPDGAKSYFSNPNDFGEKLISDRLRLLTSFHQRERHPVIPRWPMSKTKTQNRSMAFLDQNVDFKFIELSKSSADVNICHGRFCCRLNYSVENKGRIEKYALAVYKGHVRTLGYLLEVEVCAVVRCSPQCGKPIERANTYFDTFHLVGVNFSTPYIFPQVLTLSGHEAVLATHQWTYKHGQIIFHSPENPLHSASLIGRVYDRDTKDHRIKYSNGISIHKRNRNYAPVVQYASSFILIVAFIASTMFSS</sequence>
<dbReference type="GO" id="GO:0016787">
    <property type="term" value="F:hydrolase activity"/>
    <property type="evidence" value="ECO:0007669"/>
    <property type="project" value="UniProtKB-KW"/>
</dbReference>
<keyword evidence="2" id="KW-0378">Hydrolase</keyword>
<feature type="transmembrane region" description="Helical" evidence="3">
    <location>
        <begin position="486"/>
        <end position="505"/>
    </location>
</feature>
<evidence type="ECO:0000256" key="1">
    <source>
        <dbReference type="ARBA" id="ARBA00008225"/>
    </source>
</evidence>
<keyword evidence="3" id="KW-0812">Transmembrane</keyword>
<dbReference type="Gene3D" id="3.60.110.10">
    <property type="entry name" value="Carbon-nitrogen hydrolase"/>
    <property type="match status" value="1"/>
</dbReference>
<protein>
    <submittedName>
        <fullName evidence="5">Symplectin/biotinidase-like protein 3</fullName>
    </submittedName>
</protein>
<evidence type="ECO:0000259" key="4">
    <source>
        <dbReference type="PROSITE" id="PS50263"/>
    </source>
</evidence>
<dbReference type="PROSITE" id="PS50263">
    <property type="entry name" value="CN_HYDROLASE"/>
    <property type="match status" value="1"/>
</dbReference>
<dbReference type="AlphaFoldDB" id="A0A2Z5EQ39"/>
<proteinExistence type="evidence at transcript level"/>
<dbReference type="PANTHER" id="PTHR10609:SF27">
    <property type="entry name" value="CN HYDROLASE DOMAIN-CONTAINING PROTEIN-RELATED"/>
    <property type="match status" value="1"/>
</dbReference>
<evidence type="ECO:0000256" key="2">
    <source>
        <dbReference type="ARBA" id="ARBA00022801"/>
    </source>
</evidence>
<comment type="similarity">
    <text evidence="1">Belongs to the carbon-nitrogen hydrolase superfamily. BTD/VNN family.</text>
</comment>
<dbReference type="InterPro" id="IPR043957">
    <property type="entry name" value="Vanin_C"/>
</dbReference>